<dbReference type="GeneID" id="28967939"/>
<dbReference type="EMBL" id="KI894031">
    <property type="protein sequence ID" value="OBR84917.1"/>
    <property type="molecule type" value="Genomic_DNA"/>
</dbReference>
<reference evidence="3" key="3">
    <citation type="submission" date="2024-02" db="EMBL/GenBank/DDBJ databases">
        <title>Comparative genomics of Cryptococcus and Kwoniella reveals pathogenesis evolution and contrasting modes of karyotype evolution via chromosome fusion or intercentromeric recombination.</title>
        <authorList>
            <person name="Coelho M.A."/>
            <person name="David-Palma M."/>
            <person name="Shea T."/>
            <person name="Bowers K."/>
            <person name="McGinley-Smith S."/>
            <person name="Mohammad A.W."/>
            <person name="Gnirke A."/>
            <person name="Yurkov A.M."/>
            <person name="Nowrousian M."/>
            <person name="Sun S."/>
            <person name="Cuomo C.A."/>
            <person name="Heitman J."/>
        </authorList>
    </citation>
    <scope>NUCLEOTIDE SEQUENCE</scope>
    <source>
        <strain evidence="3">CBS 10117</strain>
    </source>
</reference>
<evidence type="ECO:0000313" key="3">
    <source>
        <dbReference type="EMBL" id="WWC62185.1"/>
    </source>
</evidence>
<feature type="compositionally biased region" description="Basic and acidic residues" evidence="1">
    <location>
        <begin position="207"/>
        <end position="221"/>
    </location>
</feature>
<reference evidence="2" key="1">
    <citation type="submission" date="2013-07" db="EMBL/GenBank/DDBJ databases">
        <title>The Genome Sequence of Cryptococcus dejecticola CBS10117.</title>
        <authorList>
            <consortium name="The Broad Institute Genome Sequencing Platform"/>
            <person name="Cuomo C."/>
            <person name="Litvintseva A."/>
            <person name="Chen Y."/>
            <person name="Heitman J."/>
            <person name="Sun S."/>
            <person name="Springer D."/>
            <person name="Dromer F."/>
            <person name="Young S.K."/>
            <person name="Zeng Q."/>
            <person name="Gargeya S."/>
            <person name="Fitzgerald M."/>
            <person name="Abouelleil A."/>
            <person name="Alvarado L."/>
            <person name="Berlin A.M."/>
            <person name="Chapman S.B."/>
            <person name="Dewar J."/>
            <person name="Goldberg J."/>
            <person name="Griggs A."/>
            <person name="Gujja S."/>
            <person name="Hansen M."/>
            <person name="Howarth C."/>
            <person name="Imamovic A."/>
            <person name="Larimer J."/>
            <person name="McCowan C."/>
            <person name="Murphy C."/>
            <person name="Pearson M."/>
            <person name="Priest M."/>
            <person name="Roberts A."/>
            <person name="Saif S."/>
            <person name="Shea T."/>
            <person name="Sykes S."/>
            <person name="Wortman J."/>
            <person name="Nusbaum C."/>
            <person name="Birren B."/>
        </authorList>
    </citation>
    <scope>NUCLEOTIDE SEQUENCE [LARGE SCALE GENOMIC DNA]</scope>
    <source>
        <strain evidence="2">CBS 10117</strain>
    </source>
</reference>
<dbReference type="EMBL" id="CP144534">
    <property type="protein sequence ID" value="WWC62185.1"/>
    <property type="molecule type" value="Genomic_DNA"/>
</dbReference>
<sequence>MSRSQLTFQHFLFHPSSPSAVRPSPSSSSLSPLTRVCRRGSIILPSAITIPLQDLNHKSSDPSQSEGQLPSAICSTYIYDTHSRSFNRYSVSVTATTLPNPTNCNCNENADKALDRANQIEGSIAQRLSEYPEWLRESDQSARYGLDKYSHQERRIFEEARTTLDRQPGESDVELIQLDPVAWCRMTGLQIPQAQGQIFSHDLDLHRDGQEQKQKHDRDQESNQGCATDNIGYKVHSSCSEKQPLLPFNPDPDTDTSTSSSKLISSSTSIPSPSSSSSTASCDDIDATSPGRETRTKPKLRKRISQIFNNINCCYRDRDLSWECSSEDMVRSHSQNLFD</sequence>
<feature type="region of interest" description="Disordered" evidence="1">
    <location>
        <begin position="207"/>
        <end position="227"/>
    </location>
</feature>
<feature type="region of interest" description="Disordered" evidence="1">
    <location>
        <begin position="242"/>
        <end position="300"/>
    </location>
</feature>
<dbReference type="AlphaFoldDB" id="A0A1A6A4D3"/>
<evidence type="ECO:0000256" key="1">
    <source>
        <dbReference type="SAM" id="MobiDB-lite"/>
    </source>
</evidence>
<dbReference type="VEuPathDB" id="FungiDB:I303_04240"/>
<organism evidence="2">
    <name type="scientific">Kwoniella dejecticola CBS 10117</name>
    <dbReference type="NCBI Taxonomy" id="1296121"/>
    <lineage>
        <taxon>Eukaryota</taxon>
        <taxon>Fungi</taxon>
        <taxon>Dikarya</taxon>
        <taxon>Basidiomycota</taxon>
        <taxon>Agaricomycotina</taxon>
        <taxon>Tremellomycetes</taxon>
        <taxon>Tremellales</taxon>
        <taxon>Cryptococcaceae</taxon>
        <taxon>Kwoniella</taxon>
    </lineage>
</organism>
<reference evidence="3" key="2">
    <citation type="submission" date="2013-07" db="EMBL/GenBank/DDBJ databases">
        <authorList>
            <consortium name="The Broad Institute Genome Sequencing Platform"/>
            <person name="Cuomo C."/>
            <person name="Litvintseva A."/>
            <person name="Chen Y."/>
            <person name="Heitman J."/>
            <person name="Sun S."/>
            <person name="Springer D."/>
            <person name="Dromer F."/>
            <person name="Young S.K."/>
            <person name="Zeng Q."/>
            <person name="Gargeya S."/>
            <person name="Fitzgerald M."/>
            <person name="Abouelleil A."/>
            <person name="Alvarado L."/>
            <person name="Berlin A.M."/>
            <person name="Chapman S.B."/>
            <person name="Dewar J."/>
            <person name="Goldberg J."/>
            <person name="Griggs A."/>
            <person name="Gujja S."/>
            <person name="Hansen M."/>
            <person name="Howarth C."/>
            <person name="Imamovic A."/>
            <person name="Larimer J."/>
            <person name="McCowan C."/>
            <person name="Murphy C."/>
            <person name="Pearson M."/>
            <person name="Priest M."/>
            <person name="Roberts A."/>
            <person name="Saif S."/>
            <person name="Shea T."/>
            <person name="Sykes S."/>
            <person name="Wortman J."/>
            <person name="Nusbaum C."/>
            <person name="Birren B."/>
        </authorList>
    </citation>
    <scope>NUCLEOTIDE SEQUENCE</scope>
    <source>
        <strain evidence="3">CBS 10117</strain>
    </source>
</reference>
<accession>A0A1A6A4D3</accession>
<keyword evidence="4" id="KW-1185">Reference proteome</keyword>
<dbReference type="RefSeq" id="XP_018262759.1">
    <property type="nucleotide sequence ID" value="XM_018407548.1"/>
</dbReference>
<feature type="compositionally biased region" description="Low complexity" evidence="1">
    <location>
        <begin position="255"/>
        <end position="282"/>
    </location>
</feature>
<dbReference type="KEGG" id="kdj:28967939"/>
<name>A0A1A6A4D3_9TREE</name>
<protein>
    <submittedName>
        <fullName evidence="2">Uncharacterized protein</fullName>
    </submittedName>
</protein>
<proteinExistence type="predicted"/>
<dbReference type="Proteomes" id="UP000078595">
    <property type="component" value="Chromosome 5"/>
</dbReference>
<evidence type="ECO:0000313" key="4">
    <source>
        <dbReference type="Proteomes" id="UP000078595"/>
    </source>
</evidence>
<gene>
    <name evidence="2" type="ORF">I303_04240</name>
    <name evidence="3" type="ORF">I303_104779</name>
</gene>
<evidence type="ECO:0000313" key="2">
    <source>
        <dbReference type="EMBL" id="OBR84917.1"/>
    </source>
</evidence>